<evidence type="ECO:0000256" key="2">
    <source>
        <dbReference type="ARBA" id="ARBA00022737"/>
    </source>
</evidence>
<dbReference type="EMBL" id="BLLK01000022">
    <property type="protein sequence ID" value="GFH45734.1"/>
    <property type="molecule type" value="Genomic_DNA"/>
</dbReference>
<keyword evidence="6" id="KW-1185">Reference proteome</keyword>
<name>A0AAD3CJ55_9STRA</name>
<accession>A0AAD3CJ55</accession>
<dbReference type="AlphaFoldDB" id="A0AAD3CJ55"/>
<dbReference type="SMART" id="SM00054">
    <property type="entry name" value="EFh"/>
    <property type="match status" value="2"/>
</dbReference>
<evidence type="ECO:0000313" key="5">
    <source>
        <dbReference type="EMBL" id="GFH45734.1"/>
    </source>
</evidence>
<keyword evidence="2" id="KW-0677">Repeat</keyword>
<proteinExistence type="predicted"/>
<dbReference type="InterPro" id="IPR002048">
    <property type="entry name" value="EF_hand_dom"/>
</dbReference>
<dbReference type="GO" id="GO:0005509">
    <property type="term" value="F:calcium ion binding"/>
    <property type="evidence" value="ECO:0007669"/>
    <property type="project" value="InterPro"/>
</dbReference>
<dbReference type="InterPro" id="IPR011992">
    <property type="entry name" value="EF-hand-dom_pair"/>
</dbReference>
<evidence type="ECO:0000256" key="1">
    <source>
        <dbReference type="ARBA" id="ARBA00022723"/>
    </source>
</evidence>
<dbReference type="SUPFAM" id="SSF47473">
    <property type="entry name" value="EF-hand"/>
    <property type="match status" value="1"/>
</dbReference>
<evidence type="ECO:0000259" key="4">
    <source>
        <dbReference type="PROSITE" id="PS50222"/>
    </source>
</evidence>
<dbReference type="Gene3D" id="1.10.238.10">
    <property type="entry name" value="EF-hand"/>
    <property type="match status" value="1"/>
</dbReference>
<comment type="caution">
    <text evidence="5">The sequence shown here is derived from an EMBL/GenBank/DDBJ whole genome shotgun (WGS) entry which is preliminary data.</text>
</comment>
<gene>
    <name evidence="5" type="ORF">CTEN210_02208</name>
</gene>
<keyword evidence="3" id="KW-0106">Calcium</keyword>
<dbReference type="Proteomes" id="UP001054902">
    <property type="component" value="Unassembled WGS sequence"/>
</dbReference>
<keyword evidence="1" id="KW-0479">Metal-binding</keyword>
<dbReference type="PANTHER" id="PTHR45942">
    <property type="entry name" value="PROTEIN PHOSPATASE 3 REGULATORY SUBUNIT B ALPHA ISOFORM TYPE 1"/>
    <property type="match status" value="1"/>
</dbReference>
<dbReference type="PROSITE" id="PS50222">
    <property type="entry name" value="EF_HAND_2"/>
    <property type="match status" value="2"/>
</dbReference>
<evidence type="ECO:0000313" key="6">
    <source>
        <dbReference type="Proteomes" id="UP001054902"/>
    </source>
</evidence>
<protein>
    <recommendedName>
        <fullName evidence="4">EF-hand domain-containing protein</fullName>
    </recommendedName>
</protein>
<feature type="domain" description="EF-hand" evidence="4">
    <location>
        <begin position="133"/>
        <end position="168"/>
    </location>
</feature>
<dbReference type="InterPro" id="IPR018247">
    <property type="entry name" value="EF_Hand_1_Ca_BS"/>
</dbReference>
<feature type="domain" description="EF-hand" evidence="4">
    <location>
        <begin position="170"/>
        <end position="205"/>
    </location>
</feature>
<evidence type="ECO:0000256" key="3">
    <source>
        <dbReference type="ARBA" id="ARBA00022837"/>
    </source>
</evidence>
<reference evidence="5 6" key="1">
    <citation type="journal article" date="2021" name="Sci. Rep.">
        <title>The genome of the diatom Chaetoceros tenuissimus carries an ancient integrated fragment of an extant virus.</title>
        <authorList>
            <person name="Hongo Y."/>
            <person name="Kimura K."/>
            <person name="Takaki Y."/>
            <person name="Yoshida Y."/>
            <person name="Baba S."/>
            <person name="Kobayashi G."/>
            <person name="Nagasaki K."/>
            <person name="Hano T."/>
            <person name="Tomaru Y."/>
        </authorList>
    </citation>
    <scope>NUCLEOTIDE SEQUENCE [LARGE SCALE GENOMIC DNA]</scope>
    <source>
        <strain evidence="5 6">NIES-3715</strain>
    </source>
</reference>
<sequence>MERRRQKRTFRLPPILKNLNLRQSYKFPKKSEAQNSKQHYLEQTSRSEKLRHVIETFGLTDKQVERFHKSFFRCQNQENRTEYSDCITITSIFKAIDEIPSKITIQMLLKSKTGDCICFDEFVVMILSFCLMSKVEILKEAFDYCDEDGSGFIDENEFKVLLHTVNQVPLFPRNFTNALQIADENGDGVIDFDEFKALHRRFPIMLFPIFLLQEKLQAFTLGEQSWVEIGERVERGRTRWRYTQLHGMNPPSQKKLIRRVTKLPRLADHDKVRAIRQGRI</sequence>
<dbReference type="Pfam" id="PF13499">
    <property type="entry name" value="EF-hand_7"/>
    <property type="match status" value="1"/>
</dbReference>
<dbReference type="PROSITE" id="PS00018">
    <property type="entry name" value="EF_HAND_1"/>
    <property type="match status" value="2"/>
</dbReference>
<organism evidence="5 6">
    <name type="scientific">Chaetoceros tenuissimus</name>
    <dbReference type="NCBI Taxonomy" id="426638"/>
    <lineage>
        <taxon>Eukaryota</taxon>
        <taxon>Sar</taxon>
        <taxon>Stramenopiles</taxon>
        <taxon>Ochrophyta</taxon>
        <taxon>Bacillariophyta</taxon>
        <taxon>Coscinodiscophyceae</taxon>
        <taxon>Chaetocerotophycidae</taxon>
        <taxon>Chaetocerotales</taxon>
        <taxon>Chaetocerotaceae</taxon>
        <taxon>Chaetoceros</taxon>
    </lineage>
</organism>